<evidence type="ECO:0000313" key="2">
    <source>
        <dbReference type="EMBL" id="VFS66856.1"/>
    </source>
</evidence>
<dbReference type="AlphaFoldDB" id="A0A485B2E1"/>
<name>A0A485B2E1_RAOPL</name>
<organism evidence="2 3">
    <name type="scientific">Raoultella planticola</name>
    <name type="common">Klebsiella planticola</name>
    <dbReference type="NCBI Taxonomy" id="575"/>
    <lineage>
        <taxon>Bacteria</taxon>
        <taxon>Pseudomonadati</taxon>
        <taxon>Pseudomonadota</taxon>
        <taxon>Gammaproteobacteria</taxon>
        <taxon>Enterobacterales</taxon>
        <taxon>Enterobacteriaceae</taxon>
        <taxon>Klebsiella/Raoultella group</taxon>
        <taxon>Raoultella</taxon>
    </lineage>
</organism>
<feature type="region of interest" description="Disordered" evidence="1">
    <location>
        <begin position="1"/>
        <end position="116"/>
    </location>
</feature>
<evidence type="ECO:0000256" key="1">
    <source>
        <dbReference type="SAM" id="MobiDB-lite"/>
    </source>
</evidence>
<accession>A0A485B2E1</accession>
<feature type="compositionally biased region" description="Basic residues" evidence="1">
    <location>
        <begin position="1"/>
        <end position="13"/>
    </location>
</feature>
<sequence length="116" mass="13572">MTPRKTARRRSKKQQNPAPQQQRRDKANSHLQNPTTQQQQHRDAAKSQVQQRPPQQRQQRVQNVRSNAFSGNDSRSPSWEAQRQRGAQSRSTAHLNTNQRAAAQQRTGQHRELRHR</sequence>
<gene>
    <name evidence="2" type="ORF">NCTC12998_03158</name>
</gene>
<proteinExistence type="predicted"/>
<feature type="compositionally biased region" description="Low complexity" evidence="1">
    <location>
        <begin position="48"/>
        <end position="62"/>
    </location>
</feature>
<reference evidence="2 3" key="1">
    <citation type="submission" date="2019-03" db="EMBL/GenBank/DDBJ databases">
        <authorList>
            <consortium name="Pathogen Informatics"/>
        </authorList>
    </citation>
    <scope>NUCLEOTIDE SEQUENCE [LARGE SCALE GENOMIC DNA]</scope>
    <source>
        <strain evidence="2 3">NCTC12998</strain>
    </source>
</reference>
<dbReference type="Proteomes" id="UP000345637">
    <property type="component" value="Unassembled WGS sequence"/>
</dbReference>
<feature type="compositionally biased region" description="Polar residues" evidence="1">
    <location>
        <begin position="63"/>
        <end position="107"/>
    </location>
</feature>
<dbReference type="EMBL" id="CAADJE010000023">
    <property type="protein sequence ID" value="VFS66856.1"/>
    <property type="molecule type" value="Genomic_DNA"/>
</dbReference>
<feature type="compositionally biased region" description="Polar residues" evidence="1">
    <location>
        <begin position="29"/>
        <end position="39"/>
    </location>
</feature>
<protein>
    <submittedName>
        <fullName evidence="2">Uncharacterized protein</fullName>
    </submittedName>
</protein>
<evidence type="ECO:0000313" key="3">
    <source>
        <dbReference type="Proteomes" id="UP000345637"/>
    </source>
</evidence>